<dbReference type="Proteomes" id="UP000887116">
    <property type="component" value="Unassembled WGS sequence"/>
</dbReference>
<proteinExistence type="predicted"/>
<name>A0A8X6HJR5_TRICU</name>
<keyword evidence="2" id="KW-1185">Reference proteome</keyword>
<reference evidence="1" key="1">
    <citation type="submission" date="2020-07" db="EMBL/GenBank/DDBJ databases">
        <title>Multicomponent nature underlies the extraordinary mechanical properties of spider dragline silk.</title>
        <authorList>
            <person name="Kono N."/>
            <person name="Nakamura H."/>
            <person name="Mori M."/>
            <person name="Yoshida Y."/>
            <person name="Ohtoshi R."/>
            <person name="Malay A.D."/>
            <person name="Moran D.A.P."/>
            <person name="Tomita M."/>
            <person name="Numata K."/>
            <person name="Arakawa K."/>
        </authorList>
    </citation>
    <scope>NUCLEOTIDE SEQUENCE</scope>
</reference>
<feature type="non-terminal residue" evidence="1">
    <location>
        <position position="1"/>
    </location>
</feature>
<dbReference type="EMBL" id="BMAO01008563">
    <property type="protein sequence ID" value="GFR24838.1"/>
    <property type="molecule type" value="Genomic_DNA"/>
</dbReference>
<gene>
    <name evidence="1" type="ORF">TNCT_359842</name>
</gene>
<evidence type="ECO:0000313" key="1">
    <source>
        <dbReference type="EMBL" id="GFR24838.1"/>
    </source>
</evidence>
<evidence type="ECO:0000313" key="2">
    <source>
        <dbReference type="Proteomes" id="UP000887116"/>
    </source>
</evidence>
<dbReference type="AlphaFoldDB" id="A0A8X6HJR5"/>
<sequence>QNYIDFRSAPTTAFAEAYDDSFSTSESEPQMLSYDDPFFDGTAESAYSYIDLESDSSTSDLAMNYGYYDPFSFESLQNFAAPDTLYNTDTMKRFHPMKKFKFVQGSLSGRSHFKIFQWISHSLILCRGRKKRPVYCIIKD</sequence>
<comment type="caution">
    <text evidence="1">The sequence shown here is derived from an EMBL/GenBank/DDBJ whole genome shotgun (WGS) entry which is preliminary data.</text>
</comment>
<organism evidence="1 2">
    <name type="scientific">Trichonephila clavata</name>
    <name type="common">Joro spider</name>
    <name type="synonym">Nephila clavata</name>
    <dbReference type="NCBI Taxonomy" id="2740835"/>
    <lineage>
        <taxon>Eukaryota</taxon>
        <taxon>Metazoa</taxon>
        <taxon>Ecdysozoa</taxon>
        <taxon>Arthropoda</taxon>
        <taxon>Chelicerata</taxon>
        <taxon>Arachnida</taxon>
        <taxon>Araneae</taxon>
        <taxon>Araneomorphae</taxon>
        <taxon>Entelegynae</taxon>
        <taxon>Araneoidea</taxon>
        <taxon>Nephilidae</taxon>
        <taxon>Trichonephila</taxon>
    </lineage>
</organism>
<protein>
    <submittedName>
        <fullName evidence="1">Uncharacterized protein</fullName>
    </submittedName>
</protein>
<accession>A0A8X6HJR5</accession>